<feature type="binding site" evidence="18">
    <location>
        <begin position="230"/>
        <end position="231"/>
    </location>
    <ligand>
        <name>ATP</name>
        <dbReference type="ChEBI" id="CHEBI:30616"/>
    </ligand>
</feature>
<dbReference type="EC" id="2.8.1.4" evidence="13 18"/>
<dbReference type="UniPathway" id="UPA00060"/>
<evidence type="ECO:0000256" key="10">
    <source>
        <dbReference type="ARBA" id="ARBA00052330"/>
    </source>
</evidence>
<dbReference type="InterPro" id="IPR050102">
    <property type="entry name" value="tRNA_sulfurtransferase_ThiI"/>
</dbReference>
<evidence type="ECO:0000256" key="2">
    <source>
        <dbReference type="ARBA" id="ARBA00022490"/>
    </source>
</evidence>
<dbReference type="GO" id="GO:0009229">
    <property type="term" value="P:thiamine diphosphate biosynthetic process"/>
    <property type="evidence" value="ECO:0007669"/>
    <property type="project" value="UniProtKB-UniRule"/>
</dbReference>
<evidence type="ECO:0000313" key="21">
    <source>
        <dbReference type="Proteomes" id="UP000228906"/>
    </source>
</evidence>
<evidence type="ECO:0000313" key="20">
    <source>
        <dbReference type="EMBL" id="PIR91536.1"/>
    </source>
</evidence>
<proteinExistence type="inferred from homology"/>
<comment type="catalytic activity">
    <reaction evidence="10 18">
        <text>[ThiS sulfur-carrier protein]-C-terminal Gly-Gly-AMP + S-sulfanyl-L-cysteinyl-[cysteine desulfurase] + AH2 = [ThiS sulfur-carrier protein]-C-terminal-Gly-aminoethanethioate + L-cysteinyl-[cysteine desulfurase] + A + AMP + 2 H(+)</text>
        <dbReference type="Rhea" id="RHEA:43340"/>
        <dbReference type="Rhea" id="RHEA-COMP:12157"/>
        <dbReference type="Rhea" id="RHEA-COMP:12158"/>
        <dbReference type="Rhea" id="RHEA-COMP:12910"/>
        <dbReference type="Rhea" id="RHEA-COMP:19908"/>
        <dbReference type="ChEBI" id="CHEBI:13193"/>
        <dbReference type="ChEBI" id="CHEBI:15378"/>
        <dbReference type="ChEBI" id="CHEBI:17499"/>
        <dbReference type="ChEBI" id="CHEBI:29950"/>
        <dbReference type="ChEBI" id="CHEBI:61963"/>
        <dbReference type="ChEBI" id="CHEBI:90618"/>
        <dbReference type="ChEBI" id="CHEBI:232372"/>
        <dbReference type="ChEBI" id="CHEBI:456215"/>
    </reaction>
</comment>
<dbReference type="InterPro" id="IPR003720">
    <property type="entry name" value="tRNA_STrfase"/>
</dbReference>
<evidence type="ECO:0000256" key="15">
    <source>
        <dbReference type="ARBA" id="ARBA00075337"/>
    </source>
</evidence>
<accession>A0A2H0UXF6</accession>
<dbReference type="GO" id="GO:0002937">
    <property type="term" value="P:tRNA 4-thiouridine biosynthesis"/>
    <property type="evidence" value="ECO:0007669"/>
    <property type="project" value="TreeGrafter"/>
</dbReference>
<evidence type="ECO:0000256" key="1">
    <source>
        <dbReference type="ARBA" id="ARBA00004496"/>
    </source>
</evidence>
<keyword evidence="8 18" id="KW-0784">Thiamine biosynthesis</keyword>
<dbReference type="AlphaFoldDB" id="A0A2H0UXF6"/>
<comment type="function">
    <text evidence="11 18">Catalyzes the ATP-dependent transfer of a sulfur to tRNA to produce 4-thiouridine in position 8 of tRNAs, which functions as a near-UV photosensor. Also catalyzes the transfer of sulfur to the sulfur carrier protein ThiS, forming ThiS-thiocarboxylate. This is a step in the synthesis of thiazole, in the thiamine biosynthesis pathway. The sulfur is donated as persulfide by IscS.</text>
</comment>
<dbReference type="InterPro" id="IPR049961">
    <property type="entry name" value="ThiI_N"/>
</dbReference>
<keyword evidence="7 18" id="KW-0694">RNA-binding</keyword>
<comment type="caution">
    <text evidence="20">The sequence shown here is derived from an EMBL/GenBank/DDBJ whole genome shotgun (WGS) entry which is preliminary data.</text>
</comment>
<evidence type="ECO:0000256" key="11">
    <source>
        <dbReference type="ARBA" id="ARBA00058382"/>
    </source>
</evidence>
<evidence type="ECO:0000256" key="7">
    <source>
        <dbReference type="ARBA" id="ARBA00022884"/>
    </source>
</evidence>
<keyword evidence="3 18" id="KW-0820">tRNA-binding</keyword>
<feature type="domain" description="THUMP" evidence="19">
    <location>
        <begin position="70"/>
        <end position="187"/>
    </location>
</feature>
<dbReference type="Proteomes" id="UP000228906">
    <property type="component" value="Unassembled WGS sequence"/>
</dbReference>
<dbReference type="CDD" id="cd11716">
    <property type="entry name" value="THUMP_ThiI"/>
    <property type="match status" value="1"/>
</dbReference>
<sequence length="409" mass="46463">MLIIVHYAEIALKGGNRNFFEKRLVENIKKSLQANGIVFDYVKRIYGRILINLSDGEEEGGKLPPMKELPSFLNALKSVFGVAHFSLVEKCDKDIEKIKEKALDVLSQKDFQTFKVEAKRSDKKFVLTSQQVNEQIGEEILRKTIAHYLCDRTNNEQERKIKVDLHNPDIILYIEITEKDVFLYTEKIKGPGGLPLGVSGKAVCLISGGIDSPVAAWYLMKRGVENIFVHFYSTQQGYEKSLEKVRDLLRALNAFQLNSKIYFVPFSDIQKEILLNTQADLRVVLYRRFMFRVSQEIAFKENAKALITGENVGQVASQTLDNMLVISQATTLPILRPLAGFDKIEIIEIAKKIGAYNISILPHLDCCSMFAPEHPATKANLKEVQKEEKKLKIRKLITSALKNTKIENI</sequence>
<dbReference type="PROSITE" id="PS51165">
    <property type="entry name" value="THUMP"/>
    <property type="match status" value="1"/>
</dbReference>
<evidence type="ECO:0000256" key="18">
    <source>
        <dbReference type="HAMAP-Rule" id="MF_00021"/>
    </source>
</evidence>
<reference evidence="21" key="1">
    <citation type="submission" date="2017-09" db="EMBL/GenBank/DDBJ databases">
        <title>Depth-based differentiation of microbial function through sediment-hosted aquifers and enrichment of novel symbionts in the deep terrestrial subsurface.</title>
        <authorList>
            <person name="Probst A.J."/>
            <person name="Ladd B."/>
            <person name="Jarett J.K."/>
            <person name="Geller-Mcgrath D.E."/>
            <person name="Sieber C.M.K."/>
            <person name="Emerson J.B."/>
            <person name="Anantharaman K."/>
            <person name="Thomas B.C."/>
            <person name="Malmstrom R."/>
            <person name="Stieglmeier M."/>
            <person name="Klingl A."/>
            <person name="Woyke T."/>
            <person name="Ryan C.M."/>
            <person name="Banfield J.F."/>
        </authorList>
    </citation>
    <scope>NUCLEOTIDE SEQUENCE [LARGE SCALE GENOMIC DNA]</scope>
</reference>
<dbReference type="CDD" id="cd01712">
    <property type="entry name" value="PPase_ThiI"/>
    <property type="match status" value="1"/>
</dbReference>
<dbReference type="SUPFAM" id="SSF52402">
    <property type="entry name" value="Adenine nucleotide alpha hydrolases-like"/>
    <property type="match status" value="1"/>
</dbReference>
<organism evidence="20 21">
    <name type="scientific">bacterium (Candidatus Gribaldobacteria) CG10_big_fil_rev_8_21_14_0_10_41_12</name>
    <dbReference type="NCBI Taxonomy" id="2014277"/>
    <lineage>
        <taxon>Bacteria</taxon>
        <taxon>Candidatus Gribaldobacteria</taxon>
    </lineage>
</organism>
<keyword evidence="5 18" id="KW-0547">Nucleotide-binding</keyword>
<comment type="catalytic activity">
    <reaction evidence="9 18">
        <text>[ThiI sulfur-carrier protein]-S-sulfanyl-L-cysteine + a uridine in tRNA + 2 reduced [2Fe-2S]-[ferredoxin] + ATP + H(+) = [ThiI sulfur-carrier protein]-L-cysteine + a 4-thiouridine in tRNA + 2 oxidized [2Fe-2S]-[ferredoxin] + AMP + diphosphate</text>
        <dbReference type="Rhea" id="RHEA:24176"/>
        <dbReference type="Rhea" id="RHEA-COMP:10000"/>
        <dbReference type="Rhea" id="RHEA-COMP:10001"/>
        <dbReference type="Rhea" id="RHEA-COMP:13337"/>
        <dbReference type="Rhea" id="RHEA-COMP:13338"/>
        <dbReference type="Rhea" id="RHEA-COMP:13339"/>
        <dbReference type="Rhea" id="RHEA-COMP:13340"/>
        <dbReference type="ChEBI" id="CHEBI:15378"/>
        <dbReference type="ChEBI" id="CHEBI:29950"/>
        <dbReference type="ChEBI" id="CHEBI:30616"/>
        <dbReference type="ChEBI" id="CHEBI:33019"/>
        <dbReference type="ChEBI" id="CHEBI:33737"/>
        <dbReference type="ChEBI" id="CHEBI:33738"/>
        <dbReference type="ChEBI" id="CHEBI:61963"/>
        <dbReference type="ChEBI" id="CHEBI:65315"/>
        <dbReference type="ChEBI" id="CHEBI:136798"/>
        <dbReference type="ChEBI" id="CHEBI:456215"/>
        <dbReference type="EC" id="2.8.1.4"/>
    </reaction>
</comment>
<evidence type="ECO:0000256" key="6">
    <source>
        <dbReference type="ARBA" id="ARBA00022840"/>
    </source>
</evidence>
<dbReference type="Gene3D" id="3.40.50.620">
    <property type="entry name" value="HUPs"/>
    <property type="match status" value="1"/>
</dbReference>
<name>A0A2H0UXF6_9BACT</name>
<dbReference type="InterPro" id="IPR004114">
    <property type="entry name" value="THUMP_dom"/>
</dbReference>
<evidence type="ECO:0000256" key="12">
    <source>
        <dbReference type="ARBA" id="ARBA00061472"/>
    </source>
</evidence>
<dbReference type="GO" id="GO:0000049">
    <property type="term" value="F:tRNA binding"/>
    <property type="evidence" value="ECO:0007669"/>
    <property type="project" value="UniProtKB-UniRule"/>
</dbReference>
<comment type="subcellular location">
    <subcellularLocation>
        <location evidence="1 18">Cytoplasm</location>
    </subcellularLocation>
</comment>
<dbReference type="Pfam" id="PF02568">
    <property type="entry name" value="ThiI"/>
    <property type="match status" value="1"/>
</dbReference>
<feature type="binding site" evidence="18">
    <location>
        <position position="287"/>
    </location>
    <ligand>
        <name>ATP</name>
        <dbReference type="ChEBI" id="CHEBI:30616"/>
    </ligand>
</feature>
<comment type="similarity">
    <text evidence="12 18">Belongs to the ThiI family.</text>
</comment>
<keyword evidence="6 18" id="KW-0067">ATP-binding</keyword>
<protein>
    <recommendedName>
        <fullName evidence="14 18">Probable tRNA sulfurtransferase</fullName>
        <ecNumber evidence="13 18">2.8.1.4</ecNumber>
    </recommendedName>
    <alternativeName>
        <fullName evidence="15 18">Sulfur carrier protein ThiS sulfurtransferase</fullName>
    </alternativeName>
    <alternativeName>
        <fullName evidence="16 18">Thiamine biosynthesis protein ThiI</fullName>
    </alternativeName>
    <alternativeName>
        <fullName evidence="17 18">tRNA 4-thiouridine synthase</fullName>
    </alternativeName>
</protein>
<dbReference type="SMART" id="SM00981">
    <property type="entry name" value="THUMP"/>
    <property type="match status" value="1"/>
</dbReference>
<evidence type="ECO:0000256" key="8">
    <source>
        <dbReference type="ARBA" id="ARBA00022977"/>
    </source>
</evidence>
<feature type="binding site" evidence="18">
    <location>
        <position position="318"/>
    </location>
    <ligand>
        <name>ATP</name>
        <dbReference type="ChEBI" id="CHEBI:30616"/>
    </ligand>
</feature>
<keyword evidence="4 18" id="KW-0808">Transferase</keyword>
<dbReference type="InterPro" id="IPR049962">
    <property type="entry name" value="THUMP_ThiI"/>
</dbReference>
<dbReference type="GO" id="GO:0052837">
    <property type="term" value="P:thiazole biosynthetic process"/>
    <property type="evidence" value="ECO:0007669"/>
    <property type="project" value="TreeGrafter"/>
</dbReference>
<dbReference type="HAMAP" id="MF_00021">
    <property type="entry name" value="ThiI"/>
    <property type="match status" value="1"/>
</dbReference>
<evidence type="ECO:0000256" key="4">
    <source>
        <dbReference type="ARBA" id="ARBA00022679"/>
    </source>
</evidence>
<evidence type="ECO:0000256" key="13">
    <source>
        <dbReference type="ARBA" id="ARBA00066827"/>
    </source>
</evidence>
<dbReference type="FunFam" id="3.40.50.620:FF:000053">
    <property type="entry name" value="Probable tRNA sulfurtransferase"/>
    <property type="match status" value="1"/>
</dbReference>
<evidence type="ECO:0000256" key="9">
    <source>
        <dbReference type="ARBA" id="ARBA00050570"/>
    </source>
</evidence>
<evidence type="ECO:0000259" key="19">
    <source>
        <dbReference type="PROSITE" id="PS51165"/>
    </source>
</evidence>
<evidence type="ECO:0000256" key="16">
    <source>
        <dbReference type="ARBA" id="ARBA00077849"/>
    </source>
</evidence>
<gene>
    <name evidence="18" type="primary">thiI</name>
    <name evidence="20" type="ORF">COU03_01830</name>
</gene>
<evidence type="ECO:0000256" key="3">
    <source>
        <dbReference type="ARBA" id="ARBA00022555"/>
    </source>
</evidence>
<feature type="binding site" evidence="18">
    <location>
        <position position="309"/>
    </location>
    <ligand>
        <name>ATP</name>
        <dbReference type="ChEBI" id="CHEBI:30616"/>
    </ligand>
</feature>
<dbReference type="GO" id="GO:0140741">
    <property type="term" value="F:tRNA-uracil-4 sulfurtransferase activity"/>
    <property type="evidence" value="ECO:0007669"/>
    <property type="project" value="UniProtKB-EC"/>
</dbReference>
<dbReference type="Gene3D" id="3.30.2130.30">
    <property type="match status" value="1"/>
</dbReference>
<feature type="binding site" evidence="18">
    <location>
        <begin position="205"/>
        <end position="206"/>
    </location>
    <ligand>
        <name>ATP</name>
        <dbReference type="ChEBI" id="CHEBI:30616"/>
    </ligand>
</feature>
<evidence type="ECO:0000256" key="17">
    <source>
        <dbReference type="ARBA" id="ARBA00080570"/>
    </source>
</evidence>
<dbReference type="Pfam" id="PF02926">
    <property type="entry name" value="THUMP"/>
    <property type="match status" value="1"/>
</dbReference>
<dbReference type="SUPFAM" id="SSF143437">
    <property type="entry name" value="THUMP domain-like"/>
    <property type="match status" value="1"/>
</dbReference>
<dbReference type="GO" id="GO:0009228">
    <property type="term" value="P:thiamine biosynthetic process"/>
    <property type="evidence" value="ECO:0007669"/>
    <property type="project" value="UniProtKB-KW"/>
</dbReference>
<dbReference type="GO" id="GO:0005829">
    <property type="term" value="C:cytosol"/>
    <property type="evidence" value="ECO:0007669"/>
    <property type="project" value="TreeGrafter"/>
</dbReference>
<keyword evidence="2 18" id="KW-0963">Cytoplasm</keyword>
<dbReference type="Pfam" id="PF22025">
    <property type="entry name" value="ThiI_fer"/>
    <property type="match status" value="1"/>
</dbReference>
<dbReference type="GO" id="GO:0005524">
    <property type="term" value="F:ATP binding"/>
    <property type="evidence" value="ECO:0007669"/>
    <property type="project" value="UniProtKB-UniRule"/>
</dbReference>
<evidence type="ECO:0000256" key="5">
    <source>
        <dbReference type="ARBA" id="ARBA00022741"/>
    </source>
</evidence>
<dbReference type="NCBIfam" id="TIGR00342">
    <property type="entry name" value="tRNA uracil 4-sulfurtransferase ThiI"/>
    <property type="match status" value="1"/>
</dbReference>
<evidence type="ECO:0000256" key="14">
    <source>
        <dbReference type="ARBA" id="ARBA00071867"/>
    </source>
</evidence>
<comment type="pathway">
    <text evidence="18">Cofactor biosynthesis; thiamine diphosphate biosynthesis.</text>
</comment>
<dbReference type="GO" id="GO:0004810">
    <property type="term" value="F:CCA tRNA nucleotidyltransferase activity"/>
    <property type="evidence" value="ECO:0007669"/>
    <property type="project" value="InterPro"/>
</dbReference>
<dbReference type="InterPro" id="IPR020536">
    <property type="entry name" value="ThiI_AANH"/>
</dbReference>
<dbReference type="EMBL" id="PFAV01000031">
    <property type="protein sequence ID" value="PIR91536.1"/>
    <property type="molecule type" value="Genomic_DNA"/>
</dbReference>
<dbReference type="InterPro" id="IPR014729">
    <property type="entry name" value="Rossmann-like_a/b/a_fold"/>
</dbReference>
<dbReference type="PANTHER" id="PTHR43209">
    <property type="entry name" value="TRNA SULFURTRANSFERASE"/>
    <property type="match status" value="1"/>
</dbReference>
<dbReference type="InterPro" id="IPR054173">
    <property type="entry name" value="ThiI_fer"/>
</dbReference>
<dbReference type="PANTHER" id="PTHR43209:SF1">
    <property type="entry name" value="TRNA SULFURTRANSFERASE"/>
    <property type="match status" value="1"/>
</dbReference>